<accession>A0A9N9E137</accession>
<comment type="caution">
    <text evidence="1">The sequence shown here is derived from an EMBL/GenBank/DDBJ whole genome shotgun (WGS) entry which is preliminary data.</text>
</comment>
<dbReference type="AlphaFoldDB" id="A0A9N9E137"/>
<dbReference type="OrthoDB" id="2439278at2759"/>
<sequence length="147" mass="16337">MENECLRKQIHIHQPINGTINGINGAVINSEALHGEVFDQKRTNKKEALEQIHQIIQGLRGQKQSKSISIDSDSDEELTDTLEQDTLGYDGLALLFNDSNEDVIMGKIDENTLEEENKLPLASDTKANFNVGIYVHTVYLVGISSSQ</sequence>
<reference evidence="1" key="1">
    <citation type="submission" date="2021-06" db="EMBL/GenBank/DDBJ databases">
        <authorList>
            <person name="Kallberg Y."/>
            <person name="Tangrot J."/>
            <person name="Rosling A."/>
        </authorList>
    </citation>
    <scope>NUCLEOTIDE SEQUENCE</scope>
    <source>
        <strain evidence="1">MT106</strain>
    </source>
</reference>
<keyword evidence="2" id="KW-1185">Reference proteome</keyword>
<evidence type="ECO:0000313" key="1">
    <source>
        <dbReference type="EMBL" id="CAG8654636.1"/>
    </source>
</evidence>
<protein>
    <submittedName>
        <fullName evidence="1">10590_t:CDS:1</fullName>
    </submittedName>
</protein>
<dbReference type="EMBL" id="CAJVPL010005108">
    <property type="protein sequence ID" value="CAG8654636.1"/>
    <property type="molecule type" value="Genomic_DNA"/>
</dbReference>
<name>A0A9N9E137_9GLOM</name>
<dbReference type="Proteomes" id="UP000789831">
    <property type="component" value="Unassembled WGS sequence"/>
</dbReference>
<proteinExistence type="predicted"/>
<organism evidence="1 2">
    <name type="scientific">Ambispora gerdemannii</name>
    <dbReference type="NCBI Taxonomy" id="144530"/>
    <lineage>
        <taxon>Eukaryota</taxon>
        <taxon>Fungi</taxon>
        <taxon>Fungi incertae sedis</taxon>
        <taxon>Mucoromycota</taxon>
        <taxon>Glomeromycotina</taxon>
        <taxon>Glomeromycetes</taxon>
        <taxon>Archaeosporales</taxon>
        <taxon>Ambisporaceae</taxon>
        <taxon>Ambispora</taxon>
    </lineage>
</organism>
<evidence type="ECO:0000313" key="2">
    <source>
        <dbReference type="Proteomes" id="UP000789831"/>
    </source>
</evidence>
<gene>
    <name evidence="1" type="ORF">AGERDE_LOCUS11544</name>
</gene>